<dbReference type="RefSeq" id="WP_380760397.1">
    <property type="nucleotide sequence ID" value="NZ_JBHSRF010000070.1"/>
</dbReference>
<reference evidence="3" key="1">
    <citation type="journal article" date="2019" name="Int. J. Syst. Evol. Microbiol.">
        <title>The Global Catalogue of Microorganisms (GCM) 10K type strain sequencing project: providing services to taxonomists for standard genome sequencing and annotation.</title>
        <authorList>
            <consortium name="The Broad Institute Genomics Platform"/>
            <consortium name="The Broad Institute Genome Sequencing Center for Infectious Disease"/>
            <person name="Wu L."/>
            <person name="Ma J."/>
        </authorList>
    </citation>
    <scope>NUCLEOTIDE SEQUENCE [LARGE SCALE GENOMIC DNA]</scope>
    <source>
        <strain evidence="3">JCM 30346</strain>
    </source>
</reference>
<protein>
    <submittedName>
        <fullName evidence="2">Uncharacterized protein</fullName>
    </submittedName>
</protein>
<dbReference type="Proteomes" id="UP001596137">
    <property type="component" value="Unassembled WGS sequence"/>
</dbReference>
<name>A0ABW1NR73_9ACTN</name>
<evidence type="ECO:0000256" key="1">
    <source>
        <dbReference type="SAM" id="MobiDB-lite"/>
    </source>
</evidence>
<comment type="caution">
    <text evidence="2">The sequence shown here is derived from an EMBL/GenBank/DDBJ whole genome shotgun (WGS) entry which is preliminary data.</text>
</comment>
<feature type="compositionally biased region" description="Basic and acidic residues" evidence="1">
    <location>
        <begin position="31"/>
        <end position="45"/>
    </location>
</feature>
<gene>
    <name evidence="2" type="ORF">ACFP1K_32060</name>
</gene>
<keyword evidence="3" id="KW-1185">Reference proteome</keyword>
<organism evidence="2 3">
    <name type="scientific">Sphaerisporangium aureirubrum</name>
    <dbReference type="NCBI Taxonomy" id="1544736"/>
    <lineage>
        <taxon>Bacteria</taxon>
        <taxon>Bacillati</taxon>
        <taxon>Actinomycetota</taxon>
        <taxon>Actinomycetes</taxon>
        <taxon>Streptosporangiales</taxon>
        <taxon>Streptosporangiaceae</taxon>
        <taxon>Sphaerisporangium</taxon>
    </lineage>
</organism>
<evidence type="ECO:0000313" key="3">
    <source>
        <dbReference type="Proteomes" id="UP001596137"/>
    </source>
</evidence>
<feature type="compositionally biased region" description="Basic residues" evidence="1">
    <location>
        <begin position="7"/>
        <end position="19"/>
    </location>
</feature>
<sequence length="45" mass="4952">MAGTPKKSTKATGKAKKAAIKANRTIKQTKHKEDDRHPTPRPTPE</sequence>
<proteinExistence type="predicted"/>
<accession>A0ABW1NR73</accession>
<dbReference type="EMBL" id="JBHSRF010000070">
    <property type="protein sequence ID" value="MFC6085839.1"/>
    <property type="molecule type" value="Genomic_DNA"/>
</dbReference>
<evidence type="ECO:0000313" key="2">
    <source>
        <dbReference type="EMBL" id="MFC6085839.1"/>
    </source>
</evidence>
<feature type="region of interest" description="Disordered" evidence="1">
    <location>
        <begin position="1"/>
        <end position="45"/>
    </location>
</feature>